<evidence type="ECO:0000313" key="2">
    <source>
        <dbReference type="EMBL" id="CAD2220769.1"/>
    </source>
</evidence>
<evidence type="ECO:0000256" key="1">
    <source>
        <dbReference type="SAM" id="MobiDB-lite"/>
    </source>
</evidence>
<reference evidence="2 3" key="1">
    <citation type="submission" date="2020-08" db="EMBL/GenBank/DDBJ databases">
        <authorList>
            <person name="Newling K."/>
            <person name="Davey J."/>
            <person name="Forrester S."/>
        </authorList>
    </citation>
    <scope>NUCLEOTIDE SEQUENCE [LARGE SCALE GENOMIC DNA]</scope>
    <source>
        <strain evidence="3">Crithidia deanei Carvalho (ATCC PRA-265)</strain>
    </source>
</reference>
<feature type="compositionally biased region" description="Basic and acidic residues" evidence="1">
    <location>
        <begin position="177"/>
        <end position="198"/>
    </location>
</feature>
<organism evidence="2 3">
    <name type="scientific">Angomonas deanei</name>
    <dbReference type="NCBI Taxonomy" id="59799"/>
    <lineage>
        <taxon>Eukaryota</taxon>
        <taxon>Discoba</taxon>
        <taxon>Euglenozoa</taxon>
        <taxon>Kinetoplastea</taxon>
        <taxon>Metakinetoplastina</taxon>
        <taxon>Trypanosomatida</taxon>
        <taxon>Trypanosomatidae</taxon>
        <taxon>Strigomonadinae</taxon>
        <taxon>Angomonas</taxon>
    </lineage>
</organism>
<evidence type="ECO:0000313" key="3">
    <source>
        <dbReference type="Proteomes" id="UP000515908"/>
    </source>
</evidence>
<feature type="region of interest" description="Disordered" evidence="1">
    <location>
        <begin position="142"/>
        <end position="198"/>
    </location>
</feature>
<sequence length="198" mass="22147">MEWIAYVVVLAVCIPLLVLVPAARAYAGIAIGLGLLYTARAWRVLPGERERLQWEILQRLQAMGMAEEEAMRRCEAYFKSGAQSASEMQVYVRSPFGESQHTDVVFESVKSEAPPLPLPQPQMRMSAALLSSQQFLAFASRRGSESLRLPPPQAREEEELVMTSVDSSTVADEEQEPLYRCDRDTASVKTEKTDHTRG</sequence>
<dbReference type="VEuPathDB" id="TriTrypDB:ADEAN_000829200"/>
<proteinExistence type="predicted"/>
<accession>A0A7G2CMY5</accession>
<dbReference type="AlphaFoldDB" id="A0A7G2CMY5"/>
<dbReference type="Proteomes" id="UP000515908">
    <property type="component" value="Chromosome 18"/>
</dbReference>
<dbReference type="EMBL" id="LR877162">
    <property type="protein sequence ID" value="CAD2220769.1"/>
    <property type="molecule type" value="Genomic_DNA"/>
</dbReference>
<keyword evidence="3" id="KW-1185">Reference proteome</keyword>
<name>A0A7G2CMY5_9TRYP</name>
<protein>
    <submittedName>
        <fullName evidence="2">Uncharacterized protein</fullName>
    </submittedName>
</protein>
<gene>
    <name evidence="2" type="ORF">ADEAN_000829200</name>
</gene>